<sequence>MGKKYAKLVYNPVSGEGSFARNLDNVIREFQTGGWQLSLLRTLPDVPVEAMFTGADEDKFDAIFAAGGDGTLHQTVNAMLKHNINLPLGILPVGTVNDLATFLGIPDGIGECCRVILQENLTDIDAGHINDRYFLNVASGGLLTDVPHNTPARLKNMLGRLAYYAKGLESLPKFRPIPLRVMAQHGRWDDKFLLFLVLNSTSAGGFKRLAPKASIQDGLLDVLLIKECPFAELLPLFLRILRGQHLNSPHVVFFQTKELTIESSQTVHTDLDGELGPSLPLSVKSMPKALQIFVPKGR</sequence>
<keyword evidence="9" id="KW-0460">Magnesium</keyword>
<name>A0AAU0UU60_9FIRM</name>
<dbReference type="PANTHER" id="PTHR12358">
    <property type="entry name" value="SPHINGOSINE KINASE"/>
    <property type="match status" value="1"/>
</dbReference>
<keyword evidence="15" id="KW-1185">Reference proteome</keyword>
<evidence type="ECO:0000256" key="3">
    <source>
        <dbReference type="ARBA" id="ARBA00022516"/>
    </source>
</evidence>
<evidence type="ECO:0000256" key="2">
    <source>
        <dbReference type="ARBA" id="ARBA00005983"/>
    </source>
</evidence>
<evidence type="ECO:0000259" key="13">
    <source>
        <dbReference type="PROSITE" id="PS50146"/>
    </source>
</evidence>
<dbReference type="GO" id="GO:0008654">
    <property type="term" value="P:phospholipid biosynthetic process"/>
    <property type="evidence" value="ECO:0007669"/>
    <property type="project" value="UniProtKB-KW"/>
</dbReference>
<dbReference type="InterPro" id="IPR045540">
    <property type="entry name" value="YegS/DAGK_C"/>
</dbReference>
<dbReference type="InterPro" id="IPR050187">
    <property type="entry name" value="Lipid_Phosphate_FormReg"/>
</dbReference>
<evidence type="ECO:0000256" key="8">
    <source>
        <dbReference type="ARBA" id="ARBA00022840"/>
    </source>
</evidence>
<dbReference type="InterPro" id="IPR005218">
    <property type="entry name" value="Diacylglycerol/lipid_kinase"/>
</dbReference>
<evidence type="ECO:0000313" key="14">
    <source>
        <dbReference type="EMBL" id="WRO23449.1"/>
    </source>
</evidence>
<dbReference type="Pfam" id="PF19279">
    <property type="entry name" value="YegS_C"/>
    <property type="match status" value="1"/>
</dbReference>
<dbReference type="GO" id="GO:0004143">
    <property type="term" value="F:ATP-dependent diacylglycerol kinase activity"/>
    <property type="evidence" value="ECO:0007669"/>
    <property type="project" value="TreeGrafter"/>
</dbReference>
<evidence type="ECO:0000256" key="6">
    <source>
        <dbReference type="ARBA" id="ARBA00022741"/>
    </source>
</evidence>
<dbReference type="Gene3D" id="2.60.200.40">
    <property type="match status" value="1"/>
</dbReference>
<evidence type="ECO:0000256" key="5">
    <source>
        <dbReference type="ARBA" id="ARBA00022723"/>
    </source>
</evidence>
<dbReference type="SUPFAM" id="SSF111331">
    <property type="entry name" value="NAD kinase/diacylglycerol kinase-like"/>
    <property type="match status" value="1"/>
</dbReference>
<keyword evidence="8" id="KW-0067">ATP-binding</keyword>
<dbReference type="InterPro" id="IPR017438">
    <property type="entry name" value="ATP-NAD_kinase_N"/>
</dbReference>
<dbReference type="Pfam" id="PF00781">
    <property type="entry name" value="DAGK_cat"/>
    <property type="match status" value="1"/>
</dbReference>
<gene>
    <name evidence="14" type="ORF">MFMK1_003309</name>
</gene>
<feature type="domain" description="DAGKc" evidence="13">
    <location>
        <begin position="1"/>
        <end position="133"/>
    </location>
</feature>
<evidence type="ECO:0000256" key="9">
    <source>
        <dbReference type="ARBA" id="ARBA00022842"/>
    </source>
</evidence>
<dbReference type="InterPro" id="IPR016064">
    <property type="entry name" value="NAD/diacylglycerol_kinase_sf"/>
</dbReference>
<dbReference type="EMBL" id="CP121694">
    <property type="protein sequence ID" value="WRO23449.1"/>
    <property type="molecule type" value="Genomic_DNA"/>
</dbReference>
<dbReference type="PANTHER" id="PTHR12358:SF106">
    <property type="entry name" value="LIPID KINASE YEGS"/>
    <property type="match status" value="1"/>
</dbReference>
<proteinExistence type="inferred from homology"/>
<evidence type="ECO:0000256" key="1">
    <source>
        <dbReference type="ARBA" id="ARBA00001946"/>
    </source>
</evidence>
<dbReference type="GO" id="GO:0005886">
    <property type="term" value="C:plasma membrane"/>
    <property type="evidence" value="ECO:0007669"/>
    <property type="project" value="TreeGrafter"/>
</dbReference>
<evidence type="ECO:0000313" key="15">
    <source>
        <dbReference type="Proteomes" id="UP001329915"/>
    </source>
</evidence>
<keyword evidence="11" id="KW-0594">Phospholipid biosynthesis</keyword>
<keyword evidence="12" id="KW-1208">Phospholipid metabolism</keyword>
<dbReference type="RefSeq" id="WP_366922833.1">
    <property type="nucleotide sequence ID" value="NZ_CP121694.1"/>
</dbReference>
<protein>
    <submittedName>
        <fullName evidence="14">YegS/Rv2252/BmrU family lipid kinase</fullName>
    </submittedName>
</protein>
<keyword evidence="6" id="KW-0547">Nucleotide-binding</keyword>
<keyword evidence="4" id="KW-0808">Transferase</keyword>
<organism evidence="14 15">
    <name type="scientific">Metallumcola ferriviriculae</name>
    <dbReference type="NCBI Taxonomy" id="3039180"/>
    <lineage>
        <taxon>Bacteria</taxon>
        <taxon>Bacillati</taxon>
        <taxon>Bacillota</taxon>
        <taxon>Clostridia</taxon>
        <taxon>Neomoorellales</taxon>
        <taxon>Desulfitibacteraceae</taxon>
        <taxon>Metallumcola</taxon>
    </lineage>
</organism>
<keyword evidence="7 14" id="KW-0418">Kinase</keyword>
<comment type="similarity">
    <text evidence="2">Belongs to the diacylglycerol/lipid kinase family.</text>
</comment>
<dbReference type="GO" id="GO:0005524">
    <property type="term" value="F:ATP binding"/>
    <property type="evidence" value="ECO:0007669"/>
    <property type="project" value="UniProtKB-KW"/>
</dbReference>
<dbReference type="PROSITE" id="PS50146">
    <property type="entry name" value="DAGK"/>
    <property type="match status" value="1"/>
</dbReference>
<dbReference type="Gene3D" id="3.40.50.10330">
    <property type="entry name" value="Probable inorganic polyphosphate/atp-NAD kinase, domain 1"/>
    <property type="match status" value="1"/>
</dbReference>
<reference evidence="14 15" key="1">
    <citation type="submission" date="2023-04" db="EMBL/GenBank/DDBJ databases">
        <authorList>
            <person name="Hsu D."/>
        </authorList>
    </citation>
    <scope>NUCLEOTIDE SEQUENCE [LARGE SCALE GENOMIC DNA]</scope>
    <source>
        <strain evidence="14 15">MK1</strain>
    </source>
</reference>
<dbReference type="KEGG" id="dbc:MFMK1_003309"/>
<keyword evidence="3" id="KW-0444">Lipid biosynthesis</keyword>
<dbReference type="AlphaFoldDB" id="A0AAU0UU60"/>
<evidence type="ECO:0000256" key="12">
    <source>
        <dbReference type="ARBA" id="ARBA00023264"/>
    </source>
</evidence>
<accession>A0AAU0UU60</accession>
<dbReference type="InterPro" id="IPR001206">
    <property type="entry name" value="Diacylglycerol_kinase_cat_dom"/>
</dbReference>
<dbReference type="SMART" id="SM00046">
    <property type="entry name" value="DAGKc"/>
    <property type="match status" value="1"/>
</dbReference>
<dbReference type="Proteomes" id="UP001329915">
    <property type="component" value="Chromosome"/>
</dbReference>
<keyword evidence="10" id="KW-0443">Lipid metabolism</keyword>
<keyword evidence="5" id="KW-0479">Metal-binding</keyword>
<dbReference type="GO" id="GO:0046872">
    <property type="term" value="F:metal ion binding"/>
    <property type="evidence" value="ECO:0007669"/>
    <property type="project" value="UniProtKB-KW"/>
</dbReference>
<evidence type="ECO:0000256" key="10">
    <source>
        <dbReference type="ARBA" id="ARBA00023098"/>
    </source>
</evidence>
<evidence type="ECO:0000256" key="11">
    <source>
        <dbReference type="ARBA" id="ARBA00023209"/>
    </source>
</evidence>
<evidence type="ECO:0000256" key="4">
    <source>
        <dbReference type="ARBA" id="ARBA00022679"/>
    </source>
</evidence>
<evidence type="ECO:0000256" key="7">
    <source>
        <dbReference type="ARBA" id="ARBA00022777"/>
    </source>
</evidence>
<dbReference type="NCBIfam" id="TIGR00147">
    <property type="entry name" value="YegS/Rv2252/BmrU family lipid kinase"/>
    <property type="match status" value="1"/>
</dbReference>
<comment type="cofactor">
    <cofactor evidence="1">
        <name>Mg(2+)</name>
        <dbReference type="ChEBI" id="CHEBI:18420"/>
    </cofactor>
</comment>